<dbReference type="GO" id="GO:0005737">
    <property type="term" value="C:cytoplasm"/>
    <property type="evidence" value="ECO:0007669"/>
    <property type="project" value="UniProtKB-SubCell"/>
</dbReference>
<dbReference type="InterPro" id="IPR001680">
    <property type="entry name" value="WD40_rpt"/>
</dbReference>
<dbReference type="PRINTS" id="PR00380">
    <property type="entry name" value="KINESINHEAVY"/>
</dbReference>
<keyword evidence="2" id="KW-0963">Cytoplasm</keyword>
<keyword evidence="7" id="KW-0493">Microtubule</keyword>
<evidence type="ECO:0000256" key="3">
    <source>
        <dbReference type="ARBA" id="ARBA00022741"/>
    </source>
</evidence>
<evidence type="ECO:0000259" key="9">
    <source>
        <dbReference type="PROSITE" id="PS50067"/>
    </source>
</evidence>
<reference evidence="10 11" key="1">
    <citation type="journal article" date="2015" name="Environ. Microbiol.">
        <title>Genome analyses suggest the presence of polyploidy and recent human-driven expansions in eight global populations of the honeybee pathogen Nosema ceranae.</title>
        <authorList>
            <person name="Pelin A."/>
            <person name="Selman M."/>
            <person name="Aris-Brosou S."/>
            <person name="Farinelli L."/>
            <person name="Corradi N."/>
        </authorList>
    </citation>
    <scope>NUCLEOTIDE SEQUENCE [LARGE SCALE GENOMIC DNA]</scope>
    <source>
        <strain evidence="10 11">PA08 1199</strain>
    </source>
</reference>
<dbReference type="SUPFAM" id="SSF52540">
    <property type="entry name" value="P-loop containing nucleoside triphosphate hydrolases"/>
    <property type="match status" value="1"/>
</dbReference>
<dbReference type="OrthoDB" id="3176171at2759"/>
<evidence type="ECO:0000256" key="1">
    <source>
        <dbReference type="ARBA" id="ARBA00004496"/>
    </source>
</evidence>
<dbReference type="InterPro" id="IPR015943">
    <property type="entry name" value="WD40/YVTN_repeat-like_dom_sf"/>
</dbReference>
<dbReference type="InterPro" id="IPR036322">
    <property type="entry name" value="WD40_repeat_dom_sf"/>
</dbReference>
<dbReference type="GeneID" id="36321345"/>
<dbReference type="InterPro" id="IPR027417">
    <property type="entry name" value="P-loop_NTPase"/>
</dbReference>
<dbReference type="VEuPathDB" id="MicrosporidiaDB:AAJ76_770006826"/>
<comment type="subcellular location">
    <subcellularLocation>
        <location evidence="1">Cytoplasm</location>
    </subcellularLocation>
</comment>
<dbReference type="VEuPathDB" id="MicrosporidiaDB:G9O61_00g021710"/>
<name>A0A0F9YP13_9MICR</name>
<evidence type="ECO:0000256" key="5">
    <source>
        <dbReference type="ARBA" id="ARBA00023054"/>
    </source>
</evidence>
<dbReference type="InterPro" id="IPR001752">
    <property type="entry name" value="Kinesin_motor_dom"/>
</dbReference>
<evidence type="ECO:0000256" key="4">
    <source>
        <dbReference type="ARBA" id="ARBA00022840"/>
    </source>
</evidence>
<dbReference type="InterPro" id="IPR036961">
    <property type="entry name" value="Kinesin_motor_dom_sf"/>
</dbReference>
<evidence type="ECO:0000313" key="10">
    <source>
        <dbReference type="EMBL" id="KKO74387.1"/>
    </source>
</evidence>
<organism evidence="10 11">
    <name type="scientific">Vairimorpha ceranae</name>
    <dbReference type="NCBI Taxonomy" id="40302"/>
    <lineage>
        <taxon>Eukaryota</taxon>
        <taxon>Fungi</taxon>
        <taxon>Fungi incertae sedis</taxon>
        <taxon>Microsporidia</taxon>
        <taxon>Nosematidae</taxon>
        <taxon>Vairimorpha</taxon>
    </lineage>
</organism>
<dbReference type="SMART" id="SM00129">
    <property type="entry name" value="KISc"/>
    <property type="match status" value="1"/>
</dbReference>
<feature type="coiled-coil region" evidence="8">
    <location>
        <begin position="315"/>
        <end position="404"/>
    </location>
</feature>
<feature type="domain" description="Kinesin motor" evidence="9">
    <location>
        <begin position="10"/>
        <end position="298"/>
    </location>
</feature>
<dbReference type="InterPro" id="IPR027640">
    <property type="entry name" value="Kinesin-like_fam"/>
</dbReference>
<sequence>MQNRINAQKKINVEIRIKPSIESSLDTTNTSLQVGTKKYHFNKVHITTTQKQLFDYSVMPLISQFLDGYNCTVLAYGQTGSGKTYTMGISHDDTSGIVPQTLGYLFSKDCTLTCTFIEVYNEEVIDLLTEHKVPLNLRDNKGDVIVAGVREISLNNINESLEILKKGCLERTTKSTKMNSQSSRSHAIFTIFFTKNNITSKFSFVDLAGSERLKRTLCTGDRARESISINGGLLALGNVISALYLKKPHIPFRDSKLTRILQSCLNGHVLMIACVSSLHTDINETNNTLKYANRTASISMTVKRNVEIDVSKYELIKLKKQIITLTNENQILKERIKKVNYANVEELIKENRRLKNMIDNEISNRENSNKSEDLAQVIVKHPFVQNLMNENEQLRCKLLEQENCKLKFNDVFKENNVQDNLEKVQNVNESNSLVSNLQDNYVEDNCIVNKTLRNNIQHDILNKSKNDTINKKDDIINKSKNDTINSEKDDIINKSKNDQINKKNDILKSKNSEKDDILNKSPKSNMISWCDNKNINNVSKIPKRVTFDISPPKKKSSLWTPRKERVLMDTSVIDKFTGYIAHNMVIYQNKLVFSSFDNKLRIKDPNGDVYDLFTDTGIKCIYSDDLIYYSTRMILKQGDPRSKTVMPVYAYKNEISCIFKNEYIIFTGHEDGTLSCVDLRNISLQSDKIHSSTIFTMELLNNVLYTGSRDHTIKGNVFNINQSVNNNFINRKTLYPPHYDAVHSLLNYKGDLISLSRDCSLKRWRDGLIIKTVPNAHSSWIKCGTSLQDCFVTGSKNGTLRFWDYCEDSVFCVGSYKTGQINCMVKWNEGVFVGSQNKEIVYLISKYKT</sequence>
<dbReference type="EMBL" id="JPQZ01000077">
    <property type="protein sequence ID" value="KKO74387.1"/>
    <property type="molecule type" value="Genomic_DNA"/>
</dbReference>
<dbReference type="GO" id="GO:0007018">
    <property type="term" value="P:microtubule-based movement"/>
    <property type="evidence" value="ECO:0007669"/>
    <property type="project" value="InterPro"/>
</dbReference>
<protein>
    <recommendedName>
        <fullName evidence="7">Kinesin-like protein</fullName>
    </recommendedName>
</protein>
<dbReference type="Gene3D" id="2.130.10.10">
    <property type="entry name" value="YVTN repeat-like/Quinoprotein amine dehydrogenase"/>
    <property type="match status" value="1"/>
</dbReference>
<evidence type="ECO:0000313" key="11">
    <source>
        <dbReference type="Proteomes" id="UP000034350"/>
    </source>
</evidence>
<dbReference type="InterPro" id="IPR019821">
    <property type="entry name" value="Kinesin_motor_CS"/>
</dbReference>
<evidence type="ECO:0000256" key="6">
    <source>
        <dbReference type="PROSITE-ProRule" id="PRU00283"/>
    </source>
</evidence>
<keyword evidence="5 8" id="KW-0175">Coiled coil</keyword>
<dbReference type="Pfam" id="PF00225">
    <property type="entry name" value="Kinesin"/>
    <property type="match status" value="1"/>
</dbReference>
<dbReference type="PROSITE" id="PS50067">
    <property type="entry name" value="KINESIN_MOTOR_2"/>
    <property type="match status" value="1"/>
</dbReference>
<dbReference type="PANTHER" id="PTHR47969">
    <property type="entry name" value="CHROMOSOME-ASSOCIATED KINESIN KIF4A-RELATED"/>
    <property type="match status" value="1"/>
</dbReference>
<dbReference type="PROSITE" id="PS00411">
    <property type="entry name" value="KINESIN_MOTOR_1"/>
    <property type="match status" value="1"/>
</dbReference>
<dbReference type="GO" id="GO:0051231">
    <property type="term" value="P:spindle elongation"/>
    <property type="evidence" value="ECO:0007669"/>
    <property type="project" value="TreeGrafter"/>
</dbReference>
<dbReference type="GO" id="GO:0003777">
    <property type="term" value="F:microtubule motor activity"/>
    <property type="evidence" value="ECO:0007669"/>
    <property type="project" value="InterPro"/>
</dbReference>
<keyword evidence="6 7" id="KW-0505">Motor protein</keyword>
<dbReference type="GO" id="GO:0005874">
    <property type="term" value="C:microtubule"/>
    <property type="evidence" value="ECO:0007669"/>
    <property type="project" value="UniProtKB-KW"/>
</dbReference>
<evidence type="ECO:0000256" key="2">
    <source>
        <dbReference type="ARBA" id="ARBA00022490"/>
    </source>
</evidence>
<dbReference type="SMART" id="SM00320">
    <property type="entry name" value="WD40"/>
    <property type="match status" value="4"/>
</dbReference>
<proteinExistence type="inferred from homology"/>
<gene>
    <name evidence="10" type="ORF">AAJ76_770006826</name>
</gene>
<dbReference type="PANTHER" id="PTHR47969:SF15">
    <property type="entry name" value="CHROMOSOME-ASSOCIATED KINESIN KIF4A-RELATED"/>
    <property type="match status" value="1"/>
</dbReference>
<evidence type="ECO:0000256" key="7">
    <source>
        <dbReference type="RuleBase" id="RU000394"/>
    </source>
</evidence>
<dbReference type="RefSeq" id="XP_024330129.1">
    <property type="nucleotide sequence ID" value="XM_024476392.1"/>
</dbReference>
<accession>A0A0F9YP13</accession>
<dbReference type="GO" id="GO:0007052">
    <property type="term" value="P:mitotic spindle organization"/>
    <property type="evidence" value="ECO:0007669"/>
    <property type="project" value="TreeGrafter"/>
</dbReference>
<keyword evidence="3 6" id="KW-0547">Nucleotide-binding</keyword>
<feature type="binding site" evidence="6">
    <location>
        <begin position="77"/>
        <end position="84"/>
    </location>
    <ligand>
        <name>ATP</name>
        <dbReference type="ChEBI" id="CHEBI:30616"/>
    </ligand>
</feature>
<dbReference type="Gene3D" id="3.40.850.10">
    <property type="entry name" value="Kinesin motor domain"/>
    <property type="match status" value="1"/>
</dbReference>
<comment type="caution">
    <text evidence="10">The sequence shown here is derived from an EMBL/GenBank/DDBJ whole genome shotgun (WGS) entry which is preliminary data.</text>
</comment>
<dbReference type="VEuPathDB" id="MicrosporidiaDB:NCER_101479"/>
<dbReference type="SUPFAM" id="SSF50978">
    <property type="entry name" value="WD40 repeat-like"/>
    <property type="match status" value="1"/>
</dbReference>
<keyword evidence="4 6" id="KW-0067">ATP-binding</keyword>
<evidence type="ECO:0000256" key="8">
    <source>
        <dbReference type="SAM" id="Coils"/>
    </source>
</evidence>
<dbReference type="Proteomes" id="UP000034350">
    <property type="component" value="Unassembled WGS sequence"/>
</dbReference>
<dbReference type="GO" id="GO:0005524">
    <property type="term" value="F:ATP binding"/>
    <property type="evidence" value="ECO:0007669"/>
    <property type="project" value="UniProtKB-UniRule"/>
</dbReference>
<keyword evidence="11" id="KW-1185">Reference proteome</keyword>
<dbReference type="GO" id="GO:0008017">
    <property type="term" value="F:microtubule binding"/>
    <property type="evidence" value="ECO:0007669"/>
    <property type="project" value="InterPro"/>
</dbReference>
<comment type="similarity">
    <text evidence="6 7">Belongs to the TRAFAC class myosin-kinesin ATPase superfamily. Kinesin family.</text>
</comment>
<dbReference type="AlphaFoldDB" id="A0A0F9YP13"/>
<dbReference type="GO" id="GO:0005875">
    <property type="term" value="C:microtubule associated complex"/>
    <property type="evidence" value="ECO:0007669"/>
    <property type="project" value="TreeGrafter"/>
</dbReference>
<dbReference type="VEuPathDB" id="MicrosporidiaDB:G9O61_00g020680"/>